<dbReference type="InterPro" id="IPR036322">
    <property type="entry name" value="WD40_repeat_dom_sf"/>
</dbReference>
<evidence type="ECO:0000256" key="1">
    <source>
        <dbReference type="SAM" id="MobiDB-lite"/>
    </source>
</evidence>
<protein>
    <submittedName>
        <fullName evidence="2">Uncharacterized protein</fullName>
    </submittedName>
</protein>
<comment type="caution">
    <text evidence="2">The sequence shown here is derived from an EMBL/GenBank/DDBJ whole genome shotgun (WGS) entry which is preliminary data.</text>
</comment>
<dbReference type="VEuPathDB" id="TriTrypDB:LpyrH10_06_3060"/>
<dbReference type="Proteomes" id="UP000037923">
    <property type="component" value="Unassembled WGS sequence"/>
</dbReference>
<dbReference type="Gene3D" id="2.130.10.10">
    <property type="entry name" value="YVTN repeat-like/Quinoprotein amine dehydrogenase"/>
    <property type="match status" value="2"/>
</dbReference>
<evidence type="ECO:0000313" key="2">
    <source>
        <dbReference type="EMBL" id="KPA81602.1"/>
    </source>
</evidence>
<sequence length="1489" mass="158702">MDSTRPFLDVPITAVRCAPDGAVYFAAGNVVYRSSPRHRTTAAASLASSFAGLPTDATERCICAPPSTVITTLALAACSLHPPHELITTALHQHLTLVLIGAADRLLAQIDSVALDQSGTGIFSSSTTAAASSNCSVAQPTSCACVLQTAESRILCIAVDAARGLVLALTASNDVFYVRLSDVERALQTGIPSQYRDVSQRLRHGRVRGPPLGVVLAADILIENETSDDASLPSYRLFAATYAGEVVEWYPTQNTAEMIDAMEGSPEGQRSGQADEFCIAARVQAHPSGCAIFSVRVAQSFPSMAEGAGRQRREPRLTHLATCSDDRTVALYECRRPVANDAAGERGTSSPSWPHEQPHPEKEEGWVLLWRGSGTSFSKTRVFDVAVCAVWSSARVPASELSSSFDSSTARWSCGVHVAAAGEDGCVQALRIEKQRGEGDAIRQSNSVKVSCCFVRPRQHRGHGAYRVAFCTPTVAQMTLLSGGFDGTVFAHSYLAEAAVEARAPCGARVFDTSTVAMPLPPSITHRVSPFHHRPAPSKAAQVRVVHVDAAGCLLAFTNHLLCVQCHDGALEQDWSIPLPTSVNPDASWGLPTCAESFPLPLASREHKMASDGEGVADASCVMVGTTTGTLYVIPYVYSRGAGRTVRWMRRPMADASQMELKTSTSPSTTALQIHGKITHMEVVGLDDNTASTADARQRVVLVATNHVRHTVALSAVHVRFSNTAGVEETPDGNSLQLEGEWRFQSLFENCPGPLTTALSLISTASVAGTATHSFWLLVGDKNGCLVGVEELISAAELCSTSSKVALPVSVPITKSAAVYAYVFPAHLHIAISAFCVEGAVSAVADKTSNADKELSCEPVVLRIAGTGGVVEFLRLPATTAEIKALHCGDEGTTPTLRAARSREPLRLPFEISSFLAVSRRVCVVQSGTTVSVLYRIPGRTAWVLVDAYADIRAPRLLTARICEGGQSIKDQSAGTPMVFLAHCSDGHTVEQFVCCPDQLQLQSTSERCVRTSVLHGGGLPGKDYNCITYAPAPLHCLLMGNEDSSLVVVPLHAPPTHKGVPSLTPWLLRRFTAPMNIGGAHHSNILAIAVLPRTSTDSTNGRLRFASVGGGAMVNLWSSDNTSNPLRLVDWWCGSTPKTASPPLETKERRSLKELERGVRGTSNGSSTSVRRITSSANFHKTRVKQAQAPSASVALTERISRFMCAAAWDTHTFAVGSSDGTMLFFRVQPTETDSMENGTTSTSYETLQLEWQGPLNEERSKPIFCVTSTVIETGVVQDSEHAEKSGLLVAGDTNGVVYVVSTVTHRVVTQLRLEQSSVNALSEIHAVSVDSMAAEAAGKTHRTWRFAAVHDSGVVHLTQIEATFSPDTSLPHNTISHAQLTVLSSASTGVTAGRGVCWTLASQPLVVVTEERITQFDPRELQRGVLAVLCERRVNVRCVSGAAVVPEIGLCASTDETEGATLQSESGSSAKGCLLPRVAVAGQGFEM</sequence>
<proteinExistence type="predicted"/>
<dbReference type="InterPro" id="IPR015943">
    <property type="entry name" value="WD40/YVTN_repeat-like_dom_sf"/>
</dbReference>
<dbReference type="EMBL" id="LGTL01000006">
    <property type="protein sequence ID" value="KPA81602.1"/>
    <property type="molecule type" value="Genomic_DNA"/>
</dbReference>
<dbReference type="RefSeq" id="XP_015660041.1">
    <property type="nucleotide sequence ID" value="XM_015801421.1"/>
</dbReference>
<dbReference type="OrthoDB" id="272652at2759"/>
<gene>
    <name evidence="2" type="ORF">ABB37_03936</name>
</gene>
<reference evidence="2 3" key="1">
    <citation type="submission" date="2015-07" db="EMBL/GenBank/DDBJ databases">
        <title>High-quality genome of monoxenous trypanosomatid Leptomonas pyrrhocoris.</title>
        <authorList>
            <person name="Flegontov P."/>
            <person name="Butenko A."/>
            <person name="Firsov S."/>
            <person name="Vlcek C."/>
            <person name="Logacheva M.D."/>
            <person name="Field M."/>
            <person name="Filatov D."/>
            <person name="Flegontova O."/>
            <person name="Gerasimov E."/>
            <person name="Jackson A.P."/>
            <person name="Kelly S."/>
            <person name="Opperdoes F."/>
            <person name="O'Reilly A."/>
            <person name="Votypka J."/>
            <person name="Yurchenko V."/>
            <person name="Lukes J."/>
        </authorList>
    </citation>
    <scope>NUCLEOTIDE SEQUENCE [LARGE SCALE GENOMIC DNA]</scope>
    <source>
        <strain evidence="2">H10</strain>
    </source>
</reference>
<dbReference type="OMA" id="PGKDYNC"/>
<dbReference type="SUPFAM" id="SSF50978">
    <property type="entry name" value="WD40 repeat-like"/>
    <property type="match status" value="1"/>
</dbReference>
<feature type="compositionally biased region" description="Polar residues" evidence="1">
    <location>
        <begin position="1162"/>
        <end position="1171"/>
    </location>
</feature>
<feature type="compositionally biased region" description="Basic and acidic residues" evidence="1">
    <location>
        <begin position="1146"/>
        <end position="1160"/>
    </location>
</feature>
<feature type="region of interest" description="Disordered" evidence="1">
    <location>
        <begin position="1140"/>
        <end position="1171"/>
    </location>
</feature>
<evidence type="ECO:0000313" key="3">
    <source>
        <dbReference type="Proteomes" id="UP000037923"/>
    </source>
</evidence>
<keyword evidence="3" id="KW-1185">Reference proteome</keyword>
<feature type="region of interest" description="Disordered" evidence="1">
    <location>
        <begin position="341"/>
        <end position="360"/>
    </location>
</feature>
<dbReference type="GeneID" id="26904227"/>
<accession>A0A0N1J4X8</accession>
<name>A0A0N1J4X8_LEPPY</name>
<organism evidence="2 3">
    <name type="scientific">Leptomonas pyrrhocoris</name>
    <name type="common">Firebug parasite</name>
    <dbReference type="NCBI Taxonomy" id="157538"/>
    <lineage>
        <taxon>Eukaryota</taxon>
        <taxon>Discoba</taxon>
        <taxon>Euglenozoa</taxon>
        <taxon>Kinetoplastea</taxon>
        <taxon>Metakinetoplastina</taxon>
        <taxon>Trypanosomatida</taxon>
        <taxon>Trypanosomatidae</taxon>
        <taxon>Leishmaniinae</taxon>
        <taxon>Leptomonas</taxon>
    </lineage>
</organism>